<comment type="pathway">
    <text evidence="3">Carbohydrate biosynthesis; gluconeogenesis.</text>
</comment>
<dbReference type="EMBL" id="MHVH01000006">
    <property type="protein sequence ID" value="OHA90108.1"/>
    <property type="molecule type" value="Genomic_DNA"/>
</dbReference>
<dbReference type="GO" id="GO:0046166">
    <property type="term" value="P:glyceraldehyde-3-phosphate biosynthetic process"/>
    <property type="evidence" value="ECO:0007669"/>
    <property type="project" value="TreeGrafter"/>
</dbReference>
<dbReference type="PANTHER" id="PTHR21139:SF42">
    <property type="entry name" value="TRIOSEPHOSPHATE ISOMERASE"/>
    <property type="match status" value="1"/>
</dbReference>
<dbReference type="GO" id="GO:0006094">
    <property type="term" value="P:gluconeogenesis"/>
    <property type="evidence" value="ECO:0007669"/>
    <property type="project" value="UniProtKB-UniPathway"/>
</dbReference>
<keyword evidence="2 3" id="KW-0413">Isomerase</keyword>
<dbReference type="Gene3D" id="3.20.20.70">
    <property type="entry name" value="Aldolase class I"/>
    <property type="match status" value="1"/>
</dbReference>
<sequence>MAKPILVANWKNHPASLEEAKSLIRELSKAKLVLKKTRLFIAPPLPYFELVSSGARSFAGLASQNMFAHMKGSYTGGITPGILKSFGVRLAIVGHSERRAQGESSEAVSLKVKAALKAGIAPLVCVGEPSRDADGEYFEVLRDEIKASLAGLSKSNVSSVIIAYEPVWAIGKSAKESLAPAELAESVIFIRKVLSDLFGRKAAESVHILYGGSVEYANAGTLARESGISGFLVGHASLNAKQFVAIAKSLTGK</sequence>
<evidence type="ECO:0000256" key="1">
    <source>
        <dbReference type="ARBA" id="ARBA00007422"/>
    </source>
</evidence>
<comment type="caution">
    <text evidence="4">The sequence shown here is derived from an EMBL/GenBank/DDBJ whole genome shotgun (WGS) entry which is preliminary data.</text>
</comment>
<protein>
    <recommendedName>
        <fullName evidence="3">Triosephosphate isomerase</fullName>
        <ecNumber evidence="3">5.3.1.1</ecNumber>
    </recommendedName>
</protein>
<dbReference type="UniPathway" id="UPA00109">
    <property type="reaction ID" value="UER00189"/>
</dbReference>
<comment type="pathway">
    <text evidence="3">Carbohydrate degradation; glycolysis; D-glyceraldehyde 3-phosphate from glycerone phosphate: step 1/1.</text>
</comment>
<dbReference type="SUPFAM" id="SSF51351">
    <property type="entry name" value="Triosephosphate isomerase (TIM)"/>
    <property type="match status" value="1"/>
</dbReference>
<gene>
    <name evidence="4" type="ORF">A2838_00555</name>
</gene>
<organism evidence="4 5">
    <name type="scientific">Candidatus Zambryskibacteria bacterium RIFCSPHIGHO2_01_FULL_46_25</name>
    <dbReference type="NCBI Taxonomy" id="1802738"/>
    <lineage>
        <taxon>Bacteria</taxon>
        <taxon>Candidatus Zambryskiibacteriota</taxon>
    </lineage>
</organism>
<dbReference type="EC" id="5.3.1.1" evidence="3"/>
<evidence type="ECO:0000256" key="2">
    <source>
        <dbReference type="ARBA" id="ARBA00023235"/>
    </source>
</evidence>
<dbReference type="InterPro" id="IPR013785">
    <property type="entry name" value="Aldolase_TIM"/>
</dbReference>
<keyword evidence="3" id="KW-0312">Gluconeogenesis</keyword>
<dbReference type="InterPro" id="IPR000652">
    <property type="entry name" value="Triosephosphate_isomerase"/>
</dbReference>
<evidence type="ECO:0000256" key="3">
    <source>
        <dbReference type="RuleBase" id="RU363013"/>
    </source>
</evidence>
<dbReference type="GO" id="GO:0004807">
    <property type="term" value="F:triose-phosphate isomerase activity"/>
    <property type="evidence" value="ECO:0007669"/>
    <property type="project" value="UniProtKB-EC"/>
</dbReference>
<comment type="catalytic activity">
    <reaction evidence="3">
        <text>D-glyceraldehyde 3-phosphate = dihydroxyacetone phosphate</text>
        <dbReference type="Rhea" id="RHEA:18585"/>
        <dbReference type="ChEBI" id="CHEBI:57642"/>
        <dbReference type="ChEBI" id="CHEBI:59776"/>
        <dbReference type="EC" id="5.3.1.1"/>
    </reaction>
</comment>
<name>A0A1G2SZD8_9BACT</name>
<comment type="subcellular location">
    <subcellularLocation>
        <location evidence="3">Cytoplasm</location>
    </subcellularLocation>
</comment>
<dbReference type="AlphaFoldDB" id="A0A1G2SZD8"/>
<evidence type="ECO:0000313" key="4">
    <source>
        <dbReference type="EMBL" id="OHA90108.1"/>
    </source>
</evidence>
<dbReference type="Proteomes" id="UP000178107">
    <property type="component" value="Unassembled WGS sequence"/>
</dbReference>
<dbReference type="PROSITE" id="PS51440">
    <property type="entry name" value="TIM_2"/>
    <property type="match status" value="1"/>
</dbReference>
<evidence type="ECO:0000313" key="5">
    <source>
        <dbReference type="Proteomes" id="UP000178107"/>
    </source>
</evidence>
<dbReference type="PANTHER" id="PTHR21139">
    <property type="entry name" value="TRIOSEPHOSPHATE ISOMERASE"/>
    <property type="match status" value="1"/>
</dbReference>
<reference evidence="4 5" key="1">
    <citation type="journal article" date="2016" name="Nat. Commun.">
        <title>Thousands of microbial genomes shed light on interconnected biogeochemical processes in an aquifer system.</title>
        <authorList>
            <person name="Anantharaman K."/>
            <person name="Brown C.T."/>
            <person name="Hug L.A."/>
            <person name="Sharon I."/>
            <person name="Castelle C.J."/>
            <person name="Probst A.J."/>
            <person name="Thomas B.C."/>
            <person name="Singh A."/>
            <person name="Wilkins M.J."/>
            <person name="Karaoz U."/>
            <person name="Brodie E.L."/>
            <person name="Williams K.H."/>
            <person name="Hubbard S.S."/>
            <person name="Banfield J.F."/>
        </authorList>
    </citation>
    <scope>NUCLEOTIDE SEQUENCE [LARGE SCALE GENOMIC DNA]</scope>
</reference>
<dbReference type="GO" id="GO:0019563">
    <property type="term" value="P:glycerol catabolic process"/>
    <property type="evidence" value="ECO:0007669"/>
    <property type="project" value="TreeGrafter"/>
</dbReference>
<keyword evidence="3" id="KW-0963">Cytoplasm</keyword>
<dbReference type="GO" id="GO:0005829">
    <property type="term" value="C:cytosol"/>
    <property type="evidence" value="ECO:0007669"/>
    <property type="project" value="TreeGrafter"/>
</dbReference>
<comment type="subunit">
    <text evidence="3">Homodimer.</text>
</comment>
<comment type="similarity">
    <text evidence="1 3">Belongs to the triosephosphate isomerase family.</text>
</comment>
<dbReference type="UniPathway" id="UPA00138"/>
<accession>A0A1G2SZD8</accession>
<dbReference type="InterPro" id="IPR035990">
    <property type="entry name" value="TIM_sf"/>
</dbReference>
<dbReference type="GO" id="GO:0006096">
    <property type="term" value="P:glycolytic process"/>
    <property type="evidence" value="ECO:0007669"/>
    <property type="project" value="UniProtKB-UniPathway"/>
</dbReference>
<dbReference type="CDD" id="cd00311">
    <property type="entry name" value="TIM"/>
    <property type="match status" value="1"/>
</dbReference>
<proteinExistence type="inferred from homology"/>
<keyword evidence="3" id="KW-0324">Glycolysis</keyword>
<dbReference type="Pfam" id="PF00121">
    <property type="entry name" value="TIM"/>
    <property type="match status" value="1"/>
</dbReference>